<sequence>MDPNLLKEREAFKKKAFSMPVVEKRKEKKSNDETPPKKKVKKESTISKDPFAYKSMSGTSQYNFAVLAKIVKHMKQRHLEGDSEPLTLEEILDETNQLDLSQRQRVWLQNEALNNNPKIGVTEEGKYVYKPTFQLKDRKSLLRLLDKYDQRGLGGIHLEDIQESLPNADKILKILADSVIIITRPVDKKKIVFYKDKSMQFRVDEEFQKLWRSVAVDGIDETKIDDYLQKQGITSMQDLGVKKLNPIQKRKKPTSRKPRSFKKHNEHMGDILQDYDKS</sequence>
<feature type="region of interest" description="Disordered" evidence="8">
    <location>
        <begin position="244"/>
        <end position="278"/>
    </location>
</feature>
<dbReference type="GO" id="GO:0006367">
    <property type="term" value="P:transcription initiation at RNA polymerase II promoter"/>
    <property type="evidence" value="ECO:0007669"/>
    <property type="project" value="UniProtKB-UniRule"/>
</dbReference>
<dbReference type="PROSITE" id="PS51351">
    <property type="entry name" value="TFIIE_BETA_C"/>
    <property type="match status" value="1"/>
</dbReference>
<evidence type="ECO:0000256" key="6">
    <source>
        <dbReference type="ARBA" id="ARBA00025581"/>
    </source>
</evidence>
<name>A0A3S3NMG7_9ACAR</name>
<evidence type="ECO:0000313" key="10">
    <source>
        <dbReference type="EMBL" id="RWS05613.1"/>
    </source>
</evidence>
<accession>A0A3S3NMG7</accession>
<feature type="compositionally biased region" description="Basic residues" evidence="8">
    <location>
        <begin position="248"/>
        <end position="265"/>
    </location>
</feature>
<comment type="caution">
    <text evidence="10">The sequence shown here is derived from an EMBL/GenBank/DDBJ whole genome shotgun (WGS) entry which is preliminary data.</text>
</comment>
<keyword evidence="4 7" id="KW-0804">Transcription</keyword>
<protein>
    <recommendedName>
        <fullName evidence="7">Transcription initiation factor IIE subunit beta</fullName>
    </recommendedName>
</protein>
<dbReference type="InterPro" id="IPR003166">
    <property type="entry name" value="TFIIE_bsu_DNA-bd"/>
</dbReference>
<gene>
    <name evidence="10" type="ORF">B4U79_09078</name>
</gene>
<reference evidence="10 11" key="1">
    <citation type="journal article" date="2018" name="Gigascience">
        <title>Genomes of trombidid mites reveal novel predicted allergens and laterally-transferred genes associated with secondary metabolism.</title>
        <authorList>
            <person name="Dong X."/>
            <person name="Chaisiri K."/>
            <person name="Xia D."/>
            <person name="Armstrong S.D."/>
            <person name="Fang Y."/>
            <person name="Donnelly M.J."/>
            <person name="Kadowaki T."/>
            <person name="McGarry J.W."/>
            <person name="Darby A.C."/>
            <person name="Makepeace B.L."/>
        </authorList>
    </citation>
    <scope>NUCLEOTIDE SEQUENCE [LARGE SCALE GENOMIC DNA]</scope>
    <source>
        <strain evidence="10">UoL-WK</strain>
    </source>
</reference>
<dbReference type="PANTHER" id="PTHR12716:SF8">
    <property type="entry name" value="TRANSCRIPTION INITIATION FACTOR IIE SUBUNIT BETA"/>
    <property type="match status" value="1"/>
</dbReference>
<dbReference type="GO" id="GO:0003677">
    <property type="term" value="F:DNA binding"/>
    <property type="evidence" value="ECO:0007669"/>
    <property type="project" value="UniProtKB-UniRule"/>
</dbReference>
<dbReference type="Pfam" id="PF02186">
    <property type="entry name" value="TFIIE_beta"/>
    <property type="match status" value="1"/>
</dbReference>
<evidence type="ECO:0000256" key="4">
    <source>
        <dbReference type="ARBA" id="ARBA00023163"/>
    </source>
</evidence>
<dbReference type="GO" id="GO:0001097">
    <property type="term" value="F:TFIIH-class transcription factor complex binding"/>
    <property type="evidence" value="ECO:0007669"/>
    <property type="project" value="TreeGrafter"/>
</dbReference>
<evidence type="ECO:0000256" key="3">
    <source>
        <dbReference type="ARBA" id="ARBA00023125"/>
    </source>
</evidence>
<dbReference type="AlphaFoldDB" id="A0A3S3NMG7"/>
<dbReference type="OrthoDB" id="5323195at2759"/>
<feature type="domain" description="TFIIE beta" evidence="9">
    <location>
        <begin position="52"/>
        <end position="136"/>
    </location>
</feature>
<evidence type="ECO:0000256" key="7">
    <source>
        <dbReference type="PIRNR" id="PIRNR016398"/>
    </source>
</evidence>
<comment type="subunit">
    <text evidence="7">Tetramer of two alpha and two beta chains.</text>
</comment>
<feature type="region of interest" description="Disordered" evidence="8">
    <location>
        <begin position="17"/>
        <end position="45"/>
    </location>
</feature>
<evidence type="ECO:0000256" key="2">
    <source>
        <dbReference type="ARBA" id="ARBA00023015"/>
    </source>
</evidence>
<dbReference type="PANTHER" id="PTHR12716">
    <property type="entry name" value="TRANSCRIPTION INITIATION FACTOR IIE, BETA SUBUNIT"/>
    <property type="match status" value="1"/>
</dbReference>
<dbReference type="FunFam" id="1.10.10.10:FF:000177">
    <property type="entry name" value="Transcription initiation factor IIE subunit beta"/>
    <property type="match status" value="1"/>
</dbReference>
<dbReference type="Proteomes" id="UP000285301">
    <property type="component" value="Unassembled WGS sequence"/>
</dbReference>
<dbReference type="InterPro" id="IPR016656">
    <property type="entry name" value="TFIIE-bsu"/>
</dbReference>
<comment type="subcellular location">
    <subcellularLocation>
        <location evidence="1 7">Nucleus</location>
    </subcellularLocation>
</comment>
<dbReference type="STRING" id="1965070.A0A3S3NMG7"/>
<dbReference type="InterPro" id="IPR036388">
    <property type="entry name" value="WH-like_DNA-bd_sf"/>
</dbReference>
<keyword evidence="3 7" id="KW-0238">DNA-binding</keyword>
<feature type="compositionally biased region" description="Basic and acidic residues" evidence="8">
    <location>
        <begin position="22"/>
        <end position="45"/>
    </location>
</feature>
<comment type="function">
    <text evidence="6 7">Recruits TFIIH to the initiation complex and stimulates the RNA polymerase II C-terminal domain kinase and DNA-dependent ATPase activities of TFIIH. Both TFIIH and TFIIE are required for promoter clearance by RNA polymerase.</text>
</comment>
<keyword evidence="11" id="KW-1185">Reference proteome</keyword>
<proteinExistence type="inferred from homology"/>
<keyword evidence="5 7" id="KW-0539">Nucleus</keyword>
<dbReference type="InterPro" id="IPR036390">
    <property type="entry name" value="WH_DNA-bd_sf"/>
</dbReference>
<dbReference type="InterPro" id="IPR040501">
    <property type="entry name" value="TFA2_Winged_2"/>
</dbReference>
<dbReference type="PIRSF" id="PIRSF016398">
    <property type="entry name" value="TFIIE-beta"/>
    <property type="match status" value="1"/>
</dbReference>
<feature type="compositionally biased region" description="Basic and acidic residues" evidence="8">
    <location>
        <begin position="266"/>
        <end position="278"/>
    </location>
</feature>
<evidence type="ECO:0000313" key="11">
    <source>
        <dbReference type="Proteomes" id="UP000285301"/>
    </source>
</evidence>
<organism evidence="10 11">
    <name type="scientific">Dinothrombium tinctorium</name>
    <dbReference type="NCBI Taxonomy" id="1965070"/>
    <lineage>
        <taxon>Eukaryota</taxon>
        <taxon>Metazoa</taxon>
        <taxon>Ecdysozoa</taxon>
        <taxon>Arthropoda</taxon>
        <taxon>Chelicerata</taxon>
        <taxon>Arachnida</taxon>
        <taxon>Acari</taxon>
        <taxon>Acariformes</taxon>
        <taxon>Trombidiformes</taxon>
        <taxon>Prostigmata</taxon>
        <taxon>Anystina</taxon>
        <taxon>Parasitengona</taxon>
        <taxon>Trombidioidea</taxon>
        <taxon>Trombidiidae</taxon>
        <taxon>Dinothrombium</taxon>
    </lineage>
</organism>
<comment type="similarity">
    <text evidence="7">Belongs to the TFIIE beta subunit family.</text>
</comment>
<dbReference type="Gene3D" id="1.10.10.10">
    <property type="entry name" value="Winged helix-like DNA-binding domain superfamily/Winged helix DNA-binding domain"/>
    <property type="match status" value="1"/>
</dbReference>
<dbReference type="EMBL" id="NCKU01004671">
    <property type="protein sequence ID" value="RWS05613.1"/>
    <property type="molecule type" value="Genomic_DNA"/>
</dbReference>
<evidence type="ECO:0000259" key="9">
    <source>
        <dbReference type="PROSITE" id="PS51351"/>
    </source>
</evidence>
<evidence type="ECO:0000256" key="8">
    <source>
        <dbReference type="SAM" id="MobiDB-lite"/>
    </source>
</evidence>
<dbReference type="GO" id="GO:0005673">
    <property type="term" value="C:transcription factor TFIIE complex"/>
    <property type="evidence" value="ECO:0007669"/>
    <property type="project" value="UniProtKB-UniRule"/>
</dbReference>
<keyword evidence="2 7" id="KW-0805">Transcription regulation</keyword>
<dbReference type="SUPFAM" id="SSF46785">
    <property type="entry name" value="Winged helix' DNA-binding domain"/>
    <property type="match status" value="1"/>
</dbReference>
<dbReference type="CDD" id="cd07977">
    <property type="entry name" value="TFIIE_beta_winged_helix"/>
    <property type="match status" value="1"/>
</dbReference>
<evidence type="ECO:0000256" key="1">
    <source>
        <dbReference type="ARBA" id="ARBA00004123"/>
    </source>
</evidence>
<dbReference type="Pfam" id="PF18121">
    <property type="entry name" value="TFA2_Winged_2"/>
    <property type="match status" value="1"/>
</dbReference>
<evidence type="ECO:0000256" key="5">
    <source>
        <dbReference type="ARBA" id="ARBA00023242"/>
    </source>
</evidence>